<dbReference type="GO" id="GO:0016020">
    <property type="term" value="C:membrane"/>
    <property type="evidence" value="ECO:0007669"/>
    <property type="project" value="UniProtKB-SubCell"/>
</dbReference>
<evidence type="ECO:0000256" key="4">
    <source>
        <dbReference type="ARBA" id="ARBA00023136"/>
    </source>
</evidence>
<protein>
    <submittedName>
        <fullName evidence="6">Uncharacterized protein</fullName>
    </submittedName>
</protein>
<dbReference type="Gene3D" id="1.20.58.340">
    <property type="entry name" value="Magnesium transport protein CorA, transmembrane region"/>
    <property type="match status" value="1"/>
</dbReference>
<reference evidence="6" key="2">
    <citation type="submission" date="2023-05" db="EMBL/GenBank/DDBJ databases">
        <authorList>
            <consortium name="Lawrence Berkeley National Laboratory"/>
            <person name="Steindorff A."/>
            <person name="Hensen N."/>
            <person name="Bonometti L."/>
            <person name="Westerberg I."/>
            <person name="Brannstrom I.O."/>
            <person name="Guillou S."/>
            <person name="Cros-Aarteil S."/>
            <person name="Calhoun S."/>
            <person name="Haridas S."/>
            <person name="Kuo A."/>
            <person name="Mondo S."/>
            <person name="Pangilinan J."/>
            <person name="Riley R."/>
            <person name="Labutti K."/>
            <person name="Andreopoulos B."/>
            <person name="Lipzen A."/>
            <person name="Chen C."/>
            <person name="Yanf M."/>
            <person name="Daum C."/>
            <person name="Ng V."/>
            <person name="Clum A."/>
            <person name="Ohm R."/>
            <person name="Martin F."/>
            <person name="Silar P."/>
            <person name="Natvig D."/>
            <person name="Lalanne C."/>
            <person name="Gautier V."/>
            <person name="Ament-Velasquez S.L."/>
            <person name="Kruys A."/>
            <person name="Hutchinson M.I."/>
            <person name="Powell A.J."/>
            <person name="Barry K."/>
            <person name="Miller A.N."/>
            <person name="Grigoriev I.V."/>
            <person name="Debuchy R."/>
            <person name="Gladieux P."/>
            <person name="Thoren M.H."/>
            <person name="Johannesson H."/>
        </authorList>
    </citation>
    <scope>NUCLEOTIDE SEQUENCE</scope>
    <source>
        <strain evidence="6">PSN243</strain>
    </source>
</reference>
<evidence type="ECO:0000313" key="6">
    <source>
        <dbReference type="EMBL" id="KAK4451038.1"/>
    </source>
</evidence>
<dbReference type="GO" id="GO:0046873">
    <property type="term" value="F:metal ion transmembrane transporter activity"/>
    <property type="evidence" value="ECO:0007669"/>
    <property type="project" value="InterPro"/>
</dbReference>
<feature type="transmembrane region" description="Helical" evidence="5">
    <location>
        <begin position="393"/>
        <end position="413"/>
    </location>
</feature>
<name>A0AAV9GRX5_9PEZI</name>
<dbReference type="AlphaFoldDB" id="A0AAV9GRX5"/>
<keyword evidence="4 5" id="KW-0472">Membrane</keyword>
<dbReference type="SUPFAM" id="SSF144083">
    <property type="entry name" value="Magnesium transport protein CorA, transmembrane region"/>
    <property type="match status" value="1"/>
</dbReference>
<gene>
    <name evidence="6" type="ORF">QBC34DRAFT_437022</name>
</gene>
<comment type="caution">
    <text evidence="6">The sequence shown here is derived from an EMBL/GenBank/DDBJ whole genome shotgun (WGS) entry which is preliminary data.</text>
</comment>
<evidence type="ECO:0000256" key="1">
    <source>
        <dbReference type="ARBA" id="ARBA00004141"/>
    </source>
</evidence>
<evidence type="ECO:0000256" key="5">
    <source>
        <dbReference type="SAM" id="Phobius"/>
    </source>
</evidence>
<accession>A0AAV9GRX5</accession>
<dbReference type="Proteomes" id="UP001321760">
    <property type="component" value="Unassembled WGS sequence"/>
</dbReference>
<keyword evidence="7" id="KW-1185">Reference proteome</keyword>
<evidence type="ECO:0000313" key="7">
    <source>
        <dbReference type="Proteomes" id="UP001321760"/>
    </source>
</evidence>
<feature type="transmembrane region" description="Helical" evidence="5">
    <location>
        <begin position="354"/>
        <end position="373"/>
    </location>
</feature>
<reference evidence="6" key="1">
    <citation type="journal article" date="2023" name="Mol. Phylogenet. Evol.">
        <title>Genome-scale phylogeny and comparative genomics of the fungal order Sordariales.</title>
        <authorList>
            <person name="Hensen N."/>
            <person name="Bonometti L."/>
            <person name="Westerberg I."/>
            <person name="Brannstrom I.O."/>
            <person name="Guillou S."/>
            <person name="Cros-Aarteil S."/>
            <person name="Calhoun S."/>
            <person name="Haridas S."/>
            <person name="Kuo A."/>
            <person name="Mondo S."/>
            <person name="Pangilinan J."/>
            <person name="Riley R."/>
            <person name="LaButti K."/>
            <person name="Andreopoulos B."/>
            <person name="Lipzen A."/>
            <person name="Chen C."/>
            <person name="Yan M."/>
            <person name="Daum C."/>
            <person name="Ng V."/>
            <person name="Clum A."/>
            <person name="Steindorff A."/>
            <person name="Ohm R.A."/>
            <person name="Martin F."/>
            <person name="Silar P."/>
            <person name="Natvig D.O."/>
            <person name="Lalanne C."/>
            <person name="Gautier V."/>
            <person name="Ament-Velasquez S.L."/>
            <person name="Kruys A."/>
            <person name="Hutchinson M.I."/>
            <person name="Powell A.J."/>
            <person name="Barry K."/>
            <person name="Miller A.N."/>
            <person name="Grigoriev I.V."/>
            <person name="Debuchy R."/>
            <person name="Gladieux P."/>
            <person name="Hiltunen Thoren M."/>
            <person name="Johannesson H."/>
        </authorList>
    </citation>
    <scope>NUCLEOTIDE SEQUENCE</scope>
    <source>
        <strain evidence="6">PSN243</strain>
    </source>
</reference>
<dbReference type="InterPro" id="IPR002523">
    <property type="entry name" value="MgTranspt_CorA/ZnTranspt_ZntB"/>
</dbReference>
<sequence>MSEKSTRGYSPPPDRALLDHAAEHRTEDHNYWSWSDWREAHKHRKWKWDKYRVVAAREPPITLDVLGKEPATPTYIDADKITDFLSDKEHSDGQPRVKLAVSFTNGLCTPYSPTLPDETLRKILDAFGVGWLQSYYPSQFVTTLWQGRLSPQDVTQVTAPAVFLCSTGFGAVYPITTIAAYSPKTDSTKSFIISDIGAFDHFALFGAVSEIQRTPHPLLLQVLAVERSLELLMEDLGYINNHTVVEHVKIDKNYADKVAQYRAWWSGWQNRRFMAKQTAEFLLARLENIEQWLPDDRVEQYRDTTELMKTRLNLAVASCVSAEVFGQVISDRLSAWQDAAFRKATQDDNSTMKLLAMLGTVYLPATFVSSFFAMPVFNWQAASVSEMTGQHFWIWWAVMIPLSVMTLATVVLWGRMRAKRGFEWSNGGESV</sequence>
<evidence type="ECO:0000256" key="3">
    <source>
        <dbReference type="ARBA" id="ARBA00022989"/>
    </source>
</evidence>
<dbReference type="InterPro" id="IPR045863">
    <property type="entry name" value="CorA_TM1_TM2"/>
</dbReference>
<proteinExistence type="predicted"/>
<dbReference type="Pfam" id="PF01544">
    <property type="entry name" value="CorA"/>
    <property type="match status" value="1"/>
</dbReference>
<dbReference type="EMBL" id="MU865930">
    <property type="protein sequence ID" value="KAK4451038.1"/>
    <property type="molecule type" value="Genomic_DNA"/>
</dbReference>
<keyword evidence="2 5" id="KW-0812">Transmembrane</keyword>
<keyword evidence="3 5" id="KW-1133">Transmembrane helix</keyword>
<organism evidence="6 7">
    <name type="scientific">Podospora aff. communis PSN243</name>
    <dbReference type="NCBI Taxonomy" id="3040156"/>
    <lineage>
        <taxon>Eukaryota</taxon>
        <taxon>Fungi</taxon>
        <taxon>Dikarya</taxon>
        <taxon>Ascomycota</taxon>
        <taxon>Pezizomycotina</taxon>
        <taxon>Sordariomycetes</taxon>
        <taxon>Sordariomycetidae</taxon>
        <taxon>Sordariales</taxon>
        <taxon>Podosporaceae</taxon>
        <taxon>Podospora</taxon>
    </lineage>
</organism>
<evidence type="ECO:0000256" key="2">
    <source>
        <dbReference type="ARBA" id="ARBA00022692"/>
    </source>
</evidence>
<comment type="subcellular location">
    <subcellularLocation>
        <location evidence="1">Membrane</location>
        <topology evidence="1">Multi-pass membrane protein</topology>
    </subcellularLocation>
</comment>